<dbReference type="Gene3D" id="3.90.226.10">
    <property type="entry name" value="2-enoyl-CoA Hydratase, Chain A, domain 1"/>
    <property type="match status" value="1"/>
</dbReference>
<keyword evidence="2" id="KW-0456">Lyase</keyword>
<dbReference type="InterPro" id="IPR018376">
    <property type="entry name" value="Enoyl-CoA_hyd/isom_CS"/>
</dbReference>
<dbReference type="CDD" id="cd06558">
    <property type="entry name" value="crotonase-like"/>
    <property type="match status" value="1"/>
</dbReference>
<gene>
    <name evidence="4" type="ORF">NJQ99_03530</name>
</gene>
<dbReference type="Pfam" id="PF00378">
    <property type="entry name" value="ECH_1"/>
    <property type="match status" value="1"/>
</dbReference>
<reference evidence="4" key="1">
    <citation type="submission" date="2022-06" db="EMBL/GenBank/DDBJ databases">
        <title>Isolation and Genomics of Futiania mangrovii gen. nov., sp. nov., a Rare and Metabolically-versatile member in the Class Alphaproteobacteria.</title>
        <authorList>
            <person name="Liu L."/>
            <person name="Huang W.-C."/>
            <person name="Pan J."/>
            <person name="Li J."/>
            <person name="Huang Y."/>
            <person name="Du H."/>
            <person name="Liu Y."/>
            <person name="Li M."/>
        </authorList>
    </citation>
    <scope>NUCLEOTIDE SEQUENCE</scope>
    <source>
        <strain evidence="4">FT118</strain>
    </source>
</reference>
<evidence type="ECO:0000256" key="3">
    <source>
        <dbReference type="RuleBase" id="RU003707"/>
    </source>
</evidence>
<dbReference type="PANTHER" id="PTHR11941:SF54">
    <property type="entry name" value="ENOYL-COA HYDRATASE, MITOCHONDRIAL"/>
    <property type="match status" value="1"/>
</dbReference>
<comment type="similarity">
    <text evidence="1 3">Belongs to the enoyl-CoA hydratase/isomerase family.</text>
</comment>
<dbReference type="AlphaFoldDB" id="A0A9J6PAL7"/>
<dbReference type="PROSITE" id="PS00166">
    <property type="entry name" value="ENOYL_COA_HYDRATASE"/>
    <property type="match status" value="1"/>
</dbReference>
<dbReference type="Proteomes" id="UP001055804">
    <property type="component" value="Unassembled WGS sequence"/>
</dbReference>
<dbReference type="PANTHER" id="PTHR11941">
    <property type="entry name" value="ENOYL-COA HYDRATASE-RELATED"/>
    <property type="match status" value="1"/>
</dbReference>
<comment type="caution">
    <text evidence="4">The sequence shown here is derived from an EMBL/GenBank/DDBJ whole genome shotgun (WGS) entry which is preliminary data.</text>
</comment>
<proteinExistence type="inferred from homology"/>
<name>A0A9J6PAL7_9PROT</name>
<dbReference type="RefSeq" id="WP_269331417.1">
    <property type="nucleotide sequence ID" value="NZ_JAMZFT010000001.1"/>
</dbReference>
<organism evidence="4 5">
    <name type="scientific">Futiania mangrovi</name>
    <dbReference type="NCBI Taxonomy" id="2959716"/>
    <lineage>
        <taxon>Bacteria</taxon>
        <taxon>Pseudomonadati</taxon>
        <taxon>Pseudomonadota</taxon>
        <taxon>Alphaproteobacteria</taxon>
        <taxon>Futianiales</taxon>
        <taxon>Futianiaceae</taxon>
        <taxon>Futiania</taxon>
    </lineage>
</organism>
<dbReference type="Gene3D" id="1.10.12.10">
    <property type="entry name" value="Lyase 2-enoyl-coa Hydratase, Chain A, domain 2"/>
    <property type="match status" value="1"/>
</dbReference>
<evidence type="ECO:0000313" key="4">
    <source>
        <dbReference type="EMBL" id="MCP1335473.1"/>
    </source>
</evidence>
<evidence type="ECO:0000313" key="5">
    <source>
        <dbReference type="Proteomes" id="UP001055804"/>
    </source>
</evidence>
<evidence type="ECO:0000256" key="2">
    <source>
        <dbReference type="ARBA" id="ARBA00023239"/>
    </source>
</evidence>
<dbReference type="InterPro" id="IPR014748">
    <property type="entry name" value="Enoyl-CoA_hydra_C"/>
</dbReference>
<sequence>MSASEAATETQHATLGIKGHVAVITLNRPEKRNSISLQMLDDIEACLDQAVAAGCRVLVFRGAGGNFCAGADLAYVSGLLAEAPWRFSEEFVPYVQRVMNRIEDLPMPVVAAIEGFCLAGGFELALCCDIVVAARTARIGDGHAIYGFLPGSGGAYRLTRKAGVNRAKYIAFSGDIFTPDQMFDMGLVSRVVDDSAFDTELASLTEKLAARSPIGLKRMKELIHLSDQSDRASGLTAERVASAAHTGTADMAEGLAAFSEKRAPVFTGR</sequence>
<dbReference type="InterPro" id="IPR001753">
    <property type="entry name" value="Enoyl-CoA_hydra/iso"/>
</dbReference>
<dbReference type="EMBL" id="JAMZFT010000001">
    <property type="protein sequence ID" value="MCP1335473.1"/>
    <property type="molecule type" value="Genomic_DNA"/>
</dbReference>
<dbReference type="GO" id="GO:0016829">
    <property type="term" value="F:lyase activity"/>
    <property type="evidence" value="ECO:0007669"/>
    <property type="project" value="UniProtKB-KW"/>
</dbReference>
<evidence type="ECO:0000256" key="1">
    <source>
        <dbReference type="ARBA" id="ARBA00005254"/>
    </source>
</evidence>
<keyword evidence="5" id="KW-1185">Reference proteome</keyword>
<accession>A0A9J6PAL7</accession>
<dbReference type="SUPFAM" id="SSF52096">
    <property type="entry name" value="ClpP/crotonase"/>
    <property type="match status" value="1"/>
</dbReference>
<dbReference type="GO" id="GO:0006635">
    <property type="term" value="P:fatty acid beta-oxidation"/>
    <property type="evidence" value="ECO:0007669"/>
    <property type="project" value="TreeGrafter"/>
</dbReference>
<protein>
    <submittedName>
        <fullName evidence="4">Enoyl-CoA hydratase/isomerase family protein</fullName>
    </submittedName>
</protein>
<dbReference type="InterPro" id="IPR029045">
    <property type="entry name" value="ClpP/crotonase-like_dom_sf"/>
</dbReference>